<proteinExistence type="predicted"/>
<dbReference type="PANTHER" id="PTHR48106:SF8">
    <property type="entry name" value="OS02G0805600 PROTEIN"/>
    <property type="match status" value="1"/>
</dbReference>
<dbReference type="SUPFAM" id="SSF50129">
    <property type="entry name" value="GroES-like"/>
    <property type="match status" value="1"/>
</dbReference>
<dbReference type="RefSeq" id="WP_219968231.1">
    <property type="nucleotide sequence ID" value="NZ_QGTT01000003.1"/>
</dbReference>
<evidence type="ECO:0000259" key="3">
    <source>
        <dbReference type="SMART" id="SM00829"/>
    </source>
</evidence>
<dbReference type="AlphaFoldDB" id="A0A317QEQ4"/>
<dbReference type="Gene3D" id="3.40.50.720">
    <property type="entry name" value="NAD(P)-binding Rossmann-like Domain"/>
    <property type="match status" value="1"/>
</dbReference>
<dbReference type="Pfam" id="PF08240">
    <property type="entry name" value="ADH_N"/>
    <property type="match status" value="1"/>
</dbReference>
<keyword evidence="2" id="KW-0560">Oxidoreductase</keyword>
<dbReference type="InterPro" id="IPR013154">
    <property type="entry name" value="ADH-like_N"/>
</dbReference>
<name>A0A317QEQ4_9GAMM</name>
<reference evidence="4 5" key="1">
    <citation type="submission" date="2018-05" db="EMBL/GenBank/DDBJ databases">
        <title>Freshwater and sediment microbial communities from various areas in North America, analyzing microbe dynamics in response to fracking.</title>
        <authorList>
            <person name="Lamendella R."/>
        </authorList>
    </citation>
    <scope>NUCLEOTIDE SEQUENCE [LARGE SCALE GENOMIC DNA]</scope>
    <source>
        <strain evidence="4 5">125B1</strain>
    </source>
</reference>
<keyword evidence="1" id="KW-0521">NADP</keyword>
<dbReference type="SUPFAM" id="SSF51735">
    <property type="entry name" value="NAD(P)-binding Rossmann-fold domains"/>
    <property type="match status" value="1"/>
</dbReference>
<comment type="caution">
    <text evidence="4">The sequence shown here is derived from an EMBL/GenBank/DDBJ whole genome shotgun (WGS) entry which is preliminary data.</text>
</comment>
<dbReference type="CDD" id="cd05276">
    <property type="entry name" value="p53_inducible_oxidoreductase"/>
    <property type="match status" value="1"/>
</dbReference>
<protein>
    <submittedName>
        <fullName evidence="4">Putative PIG3 family NAD(P)H quinone oxidoreductase</fullName>
    </submittedName>
</protein>
<dbReference type="InterPro" id="IPR014189">
    <property type="entry name" value="Quinone_OxRdtase_PIG3"/>
</dbReference>
<dbReference type="SMART" id="SM00829">
    <property type="entry name" value="PKS_ER"/>
    <property type="match status" value="1"/>
</dbReference>
<dbReference type="InterPro" id="IPR020843">
    <property type="entry name" value="ER"/>
</dbReference>
<keyword evidence="5" id="KW-1185">Reference proteome</keyword>
<evidence type="ECO:0000256" key="2">
    <source>
        <dbReference type="ARBA" id="ARBA00023002"/>
    </source>
</evidence>
<dbReference type="InterPro" id="IPR036291">
    <property type="entry name" value="NAD(P)-bd_dom_sf"/>
</dbReference>
<dbReference type="Proteomes" id="UP000246964">
    <property type="component" value="Unassembled WGS sequence"/>
</dbReference>
<dbReference type="InterPro" id="IPR013149">
    <property type="entry name" value="ADH-like_C"/>
</dbReference>
<evidence type="ECO:0000313" key="4">
    <source>
        <dbReference type="EMBL" id="PWW14319.1"/>
    </source>
</evidence>
<dbReference type="NCBIfam" id="TIGR02824">
    <property type="entry name" value="quinone_pig3"/>
    <property type="match status" value="1"/>
</dbReference>
<dbReference type="Pfam" id="PF00107">
    <property type="entry name" value="ADH_zinc_N"/>
    <property type="match status" value="1"/>
</dbReference>
<dbReference type="EMBL" id="QGTT01000003">
    <property type="protein sequence ID" value="PWW14319.1"/>
    <property type="molecule type" value="Genomic_DNA"/>
</dbReference>
<evidence type="ECO:0000256" key="1">
    <source>
        <dbReference type="ARBA" id="ARBA00022857"/>
    </source>
</evidence>
<organism evidence="4 5">
    <name type="scientific">Pseudidiomarina maritima</name>
    <dbReference type="NCBI Taxonomy" id="519453"/>
    <lineage>
        <taxon>Bacteria</taxon>
        <taxon>Pseudomonadati</taxon>
        <taxon>Pseudomonadota</taxon>
        <taxon>Gammaproteobacteria</taxon>
        <taxon>Alteromonadales</taxon>
        <taxon>Idiomarinaceae</taxon>
        <taxon>Pseudidiomarina</taxon>
    </lineage>
</organism>
<accession>A0A317QEQ4</accession>
<dbReference type="Gene3D" id="3.90.180.10">
    <property type="entry name" value="Medium-chain alcohol dehydrogenases, catalytic domain"/>
    <property type="match status" value="1"/>
</dbReference>
<dbReference type="GO" id="GO:0016651">
    <property type="term" value="F:oxidoreductase activity, acting on NAD(P)H"/>
    <property type="evidence" value="ECO:0007669"/>
    <property type="project" value="TreeGrafter"/>
</dbReference>
<dbReference type="InterPro" id="IPR011032">
    <property type="entry name" value="GroES-like_sf"/>
</dbReference>
<dbReference type="GO" id="GO:0070402">
    <property type="term" value="F:NADPH binding"/>
    <property type="evidence" value="ECO:0007669"/>
    <property type="project" value="TreeGrafter"/>
</dbReference>
<evidence type="ECO:0000313" key="5">
    <source>
        <dbReference type="Proteomes" id="UP000246964"/>
    </source>
</evidence>
<feature type="domain" description="Enoyl reductase (ER)" evidence="3">
    <location>
        <begin position="11"/>
        <end position="318"/>
    </location>
</feature>
<gene>
    <name evidence="4" type="ORF">DET45_10310</name>
</gene>
<sequence length="320" mass="34109">MMRVIVPNAAGEPEMIHQQRPQAGANEVVIKVAYSGMNRADVMQLAGHYPPPAGASEVLGLEVSGWIAEVGADVQHFQRGQSVCALLSGGGYAEYVAVPANQVLPLPAGMQLPAAAGICEVFATAYYNLYMLAAAQPGEHILLHAGASAVGQAGLQLAREFGNPTFVTVSSQAKLDHCKGLGAAQGWLRGAGDFTEAVKTWGGADIILDPVVGDYLPANQRVLRQDGRLVVIGLMGGRLAELDAARLLMKRQRLIGSTLRNQPNQVKARIMAALFDHVWPLFEAEKLTANIDSILPVAQVGEAIQRLKHNDTMGKLVLVW</sequence>
<dbReference type="PANTHER" id="PTHR48106">
    <property type="entry name" value="QUINONE OXIDOREDUCTASE PIG3-RELATED"/>
    <property type="match status" value="1"/>
</dbReference>